<comment type="similarity">
    <text evidence="2 10 11">Belongs to the universal ribosomal protein uL22 family.</text>
</comment>
<dbReference type="SUPFAM" id="SSF54843">
    <property type="entry name" value="Ribosomal protein L22"/>
    <property type="match status" value="1"/>
</dbReference>
<comment type="function">
    <text evidence="8">This protein binds specifically to 23S rRNA; its binding is stimulated by other ribosomal proteins, e.g. L4, L17, and L20. It is important during the early stages of 50S assembly. It makes multiple contacts with different domains of the 23S rRNA in the assembled 50S subunit and ribosome.</text>
</comment>
<evidence type="ECO:0000256" key="12">
    <source>
        <dbReference type="RuleBase" id="RU004006"/>
    </source>
</evidence>
<comment type="subunit">
    <text evidence="3 10 12">Part of the 50S ribosomal subunit.</text>
</comment>
<keyword evidence="5 10" id="KW-0694">RNA-binding</keyword>
<dbReference type="InterPro" id="IPR036394">
    <property type="entry name" value="Ribosomal_uL22_sf"/>
</dbReference>
<dbReference type="PANTHER" id="PTHR13501">
    <property type="entry name" value="CHLOROPLAST 50S RIBOSOMAL PROTEIN L22-RELATED"/>
    <property type="match status" value="1"/>
</dbReference>
<dbReference type="AlphaFoldDB" id="A0A388TGL3"/>
<evidence type="ECO:0000256" key="1">
    <source>
        <dbReference type="ARBA" id="ARBA00003478"/>
    </source>
</evidence>
<evidence type="ECO:0000313" key="15">
    <source>
        <dbReference type="Proteomes" id="UP000275925"/>
    </source>
</evidence>
<comment type="function">
    <text evidence="1 10">The globular domain of the protein is located near the polypeptide exit tunnel on the outside of the subunit, while an extended beta-hairpin is found that lines the wall of the exit tunnel in the center of the 70S ribosome.</text>
</comment>
<dbReference type="Pfam" id="PF00237">
    <property type="entry name" value="Ribosomal_L22"/>
    <property type="match status" value="1"/>
</dbReference>
<name>A0A388TGL3_9BACT</name>
<keyword evidence="4 10" id="KW-0699">rRNA-binding</keyword>
<dbReference type="CDD" id="cd00336">
    <property type="entry name" value="Ribosomal_L22"/>
    <property type="match status" value="1"/>
</dbReference>
<dbReference type="InterPro" id="IPR001063">
    <property type="entry name" value="Ribosomal_uL22"/>
</dbReference>
<dbReference type="Gene3D" id="3.90.470.10">
    <property type="entry name" value="Ribosomal protein L22/L17"/>
    <property type="match status" value="1"/>
</dbReference>
<accession>A0A388TGL3</accession>
<evidence type="ECO:0000313" key="14">
    <source>
        <dbReference type="EMBL" id="GBR75810.1"/>
    </source>
</evidence>
<sequence>MAEKKNEKTAAAAEVVKSQPLIKAEAKMVRISPRKVGRILKLIRGKKAAAGLTVLRFLPHSAARYIEKVLHSAIANAEHNNKLAKDNLVIAQAVANSGVLLKRWRAGGKGRAQRIKKYTAHIRIAVQEGSK</sequence>
<evidence type="ECO:0000256" key="5">
    <source>
        <dbReference type="ARBA" id="ARBA00022884"/>
    </source>
</evidence>
<dbReference type="InterPro" id="IPR005727">
    <property type="entry name" value="Ribosomal_uL22_bac/chlpt-type"/>
</dbReference>
<dbReference type="GO" id="GO:0022625">
    <property type="term" value="C:cytosolic large ribosomal subunit"/>
    <property type="evidence" value="ECO:0007669"/>
    <property type="project" value="TreeGrafter"/>
</dbReference>
<proteinExistence type="inferred from homology"/>
<dbReference type="GO" id="GO:0006412">
    <property type="term" value="P:translation"/>
    <property type="evidence" value="ECO:0007669"/>
    <property type="project" value="UniProtKB-UniRule"/>
</dbReference>
<reference evidence="14 15" key="1">
    <citation type="journal article" date="2019" name="ISME J.">
        <title>Genome analyses of uncultured TG2/ZB3 bacteria in 'Margulisbacteria' specifically attached to ectosymbiotic spirochetes of protists in the termite gut.</title>
        <authorList>
            <person name="Utami Y.D."/>
            <person name="Kuwahara H."/>
            <person name="Igai K."/>
            <person name="Murakami T."/>
            <person name="Sugaya K."/>
            <person name="Morikawa T."/>
            <person name="Nagura Y."/>
            <person name="Yuki M."/>
            <person name="Deevong P."/>
            <person name="Inoue T."/>
            <person name="Kihara K."/>
            <person name="Lo N."/>
            <person name="Yamada A."/>
            <person name="Ohkuma M."/>
            <person name="Hongoh Y."/>
        </authorList>
    </citation>
    <scope>NUCLEOTIDE SEQUENCE [LARGE SCALE GENOMIC DNA]</scope>
    <source>
        <strain evidence="14">NkOx7-02</strain>
    </source>
</reference>
<evidence type="ECO:0000256" key="13">
    <source>
        <dbReference type="RuleBase" id="RU004008"/>
    </source>
</evidence>
<evidence type="ECO:0000256" key="4">
    <source>
        <dbReference type="ARBA" id="ARBA00022730"/>
    </source>
</evidence>
<evidence type="ECO:0000256" key="9">
    <source>
        <dbReference type="ARBA" id="ARBA00035207"/>
    </source>
</evidence>
<evidence type="ECO:0000256" key="11">
    <source>
        <dbReference type="RuleBase" id="RU004005"/>
    </source>
</evidence>
<keyword evidence="7 10" id="KW-0687">Ribonucleoprotein</keyword>
<comment type="function">
    <text evidence="10 13">This protein binds specifically to 23S rRNA; its binding is stimulated by other ribosomal proteins, e.g., L4, L17, and L20. It is important during the early stages of 50S assembly. It makes multiple contacts with different domains of the 23S rRNA in the assembled 50S subunit and ribosome.</text>
</comment>
<gene>
    <name evidence="10 14" type="primary">rplV</name>
    <name evidence="14" type="ORF">NO2_0442</name>
</gene>
<evidence type="ECO:0000256" key="7">
    <source>
        <dbReference type="ARBA" id="ARBA00023274"/>
    </source>
</evidence>
<evidence type="ECO:0000256" key="6">
    <source>
        <dbReference type="ARBA" id="ARBA00022980"/>
    </source>
</evidence>
<evidence type="ECO:0000256" key="2">
    <source>
        <dbReference type="ARBA" id="ARBA00009451"/>
    </source>
</evidence>
<organism evidence="14 15">
    <name type="scientific">Candidatus Termititenax persephonae</name>
    <dbReference type="NCBI Taxonomy" id="2218525"/>
    <lineage>
        <taxon>Bacteria</taxon>
        <taxon>Bacillati</taxon>
        <taxon>Candidatus Margulisiibacteriota</taxon>
        <taxon>Candidatus Termititenacia</taxon>
        <taxon>Candidatus Termititenacales</taxon>
        <taxon>Candidatus Termititenacaceae</taxon>
        <taxon>Candidatus Termititenax</taxon>
    </lineage>
</organism>
<keyword evidence="15" id="KW-1185">Reference proteome</keyword>
<evidence type="ECO:0000256" key="8">
    <source>
        <dbReference type="ARBA" id="ARBA00025084"/>
    </source>
</evidence>
<keyword evidence="6 10" id="KW-0689">Ribosomal protein</keyword>
<comment type="caution">
    <text evidence="14">The sequence shown here is derived from an EMBL/GenBank/DDBJ whole genome shotgun (WGS) entry which is preliminary data.</text>
</comment>
<dbReference type="HAMAP" id="MF_01331_B">
    <property type="entry name" value="Ribosomal_uL22_B"/>
    <property type="match status" value="1"/>
</dbReference>
<dbReference type="GO" id="GO:0019843">
    <property type="term" value="F:rRNA binding"/>
    <property type="evidence" value="ECO:0007669"/>
    <property type="project" value="UniProtKB-UniRule"/>
</dbReference>
<dbReference type="GO" id="GO:0003735">
    <property type="term" value="F:structural constituent of ribosome"/>
    <property type="evidence" value="ECO:0007669"/>
    <property type="project" value="InterPro"/>
</dbReference>
<protein>
    <recommendedName>
        <fullName evidence="9 10">Large ribosomal subunit protein uL22</fullName>
    </recommendedName>
</protein>
<dbReference type="EMBL" id="BGZO01000008">
    <property type="protein sequence ID" value="GBR75810.1"/>
    <property type="molecule type" value="Genomic_DNA"/>
</dbReference>
<evidence type="ECO:0000256" key="3">
    <source>
        <dbReference type="ARBA" id="ARBA00011838"/>
    </source>
</evidence>
<evidence type="ECO:0000256" key="10">
    <source>
        <dbReference type="HAMAP-Rule" id="MF_01331"/>
    </source>
</evidence>
<dbReference type="InterPro" id="IPR047867">
    <property type="entry name" value="Ribosomal_uL22_bac/org-type"/>
</dbReference>
<dbReference type="Proteomes" id="UP000275925">
    <property type="component" value="Unassembled WGS sequence"/>
</dbReference>
<dbReference type="NCBIfam" id="TIGR01044">
    <property type="entry name" value="rplV_bact"/>
    <property type="match status" value="1"/>
</dbReference>
<dbReference type="PANTHER" id="PTHR13501:SF8">
    <property type="entry name" value="LARGE RIBOSOMAL SUBUNIT PROTEIN UL22M"/>
    <property type="match status" value="1"/>
</dbReference>